<dbReference type="PATRIC" id="fig|1703779.3.peg.475"/>
<proteinExistence type="predicted"/>
<dbReference type="PROSITE" id="PS50043">
    <property type="entry name" value="HTH_LUXR_2"/>
    <property type="match status" value="1"/>
</dbReference>
<keyword evidence="4" id="KW-0804">Transcription</keyword>
<dbReference type="InterPro" id="IPR058245">
    <property type="entry name" value="NreC/VraR/RcsB-like_REC"/>
</dbReference>
<evidence type="ECO:0000256" key="2">
    <source>
        <dbReference type="ARBA" id="ARBA00023015"/>
    </source>
</evidence>
<evidence type="ECO:0000259" key="6">
    <source>
        <dbReference type="PROSITE" id="PS50043"/>
    </source>
</evidence>
<keyword evidence="2" id="KW-0805">Transcription regulation</keyword>
<dbReference type="SUPFAM" id="SSF46894">
    <property type="entry name" value="C-terminal effector domain of the bipartite response regulators"/>
    <property type="match status" value="1"/>
</dbReference>
<dbReference type="GO" id="GO:0000160">
    <property type="term" value="P:phosphorelay signal transduction system"/>
    <property type="evidence" value="ECO:0007669"/>
    <property type="project" value="InterPro"/>
</dbReference>
<keyword evidence="3" id="KW-0238">DNA-binding</keyword>
<evidence type="ECO:0000313" key="8">
    <source>
        <dbReference type="EMBL" id="KPK62356.1"/>
    </source>
</evidence>
<evidence type="ECO:0000256" key="1">
    <source>
        <dbReference type="ARBA" id="ARBA00022553"/>
    </source>
</evidence>
<comment type="caution">
    <text evidence="8">The sequence shown here is derived from an EMBL/GenBank/DDBJ whole genome shotgun (WGS) entry which is preliminary data.</text>
</comment>
<feature type="domain" description="Response regulatory" evidence="7">
    <location>
        <begin position="4"/>
        <end position="120"/>
    </location>
</feature>
<dbReference type="Pfam" id="PF00196">
    <property type="entry name" value="GerE"/>
    <property type="match status" value="1"/>
</dbReference>
<gene>
    <name evidence="8" type="ORF">AMJ83_11170</name>
</gene>
<dbReference type="GO" id="GO:0006355">
    <property type="term" value="P:regulation of DNA-templated transcription"/>
    <property type="evidence" value="ECO:0007669"/>
    <property type="project" value="InterPro"/>
</dbReference>
<reference evidence="8 9" key="1">
    <citation type="journal article" date="2015" name="Microbiome">
        <title>Genomic resolution of linkages in carbon, nitrogen, and sulfur cycling among widespread estuary sediment bacteria.</title>
        <authorList>
            <person name="Baker B.J."/>
            <person name="Lazar C.S."/>
            <person name="Teske A.P."/>
            <person name="Dick G.J."/>
        </authorList>
    </citation>
    <scope>NUCLEOTIDE SEQUENCE [LARGE SCALE GENOMIC DNA]</scope>
    <source>
        <strain evidence="8">SM23_42</strain>
    </source>
</reference>
<dbReference type="InterPro" id="IPR001789">
    <property type="entry name" value="Sig_transdc_resp-reg_receiver"/>
</dbReference>
<dbReference type="InterPro" id="IPR039420">
    <property type="entry name" value="WalR-like"/>
</dbReference>
<dbReference type="Gene3D" id="3.40.50.2300">
    <property type="match status" value="1"/>
</dbReference>
<dbReference type="SMART" id="SM00448">
    <property type="entry name" value="REC"/>
    <property type="match status" value="1"/>
</dbReference>
<dbReference type="PRINTS" id="PR00038">
    <property type="entry name" value="HTHLUXR"/>
</dbReference>
<name>A0A0S8FQY7_UNCW3</name>
<keyword evidence="1 5" id="KW-0597">Phosphoprotein</keyword>
<evidence type="ECO:0000259" key="7">
    <source>
        <dbReference type="PROSITE" id="PS50110"/>
    </source>
</evidence>
<dbReference type="SMART" id="SM00421">
    <property type="entry name" value="HTH_LUXR"/>
    <property type="match status" value="1"/>
</dbReference>
<accession>A0A0S8FQY7</accession>
<dbReference type="CDD" id="cd17535">
    <property type="entry name" value="REC_NarL-like"/>
    <property type="match status" value="1"/>
</dbReference>
<dbReference type="STRING" id="1703779.AMJ83_11170"/>
<dbReference type="PROSITE" id="PS50110">
    <property type="entry name" value="RESPONSE_REGULATORY"/>
    <property type="match status" value="1"/>
</dbReference>
<feature type="modified residue" description="4-aspartylphosphate" evidence="5">
    <location>
        <position position="55"/>
    </location>
</feature>
<feature type="domain" description="HTH luxR-type" evidence="6">
    <location>
        <begin position="145"/>
        <end position="210"/>
    </location>
</feature>
<evidence type="ECO:0000313" key="9">
    <source>
        <dbReference type="Proteomes" id="UP000051373"/>
    </source>
</evidence>
<dbReference type="InterPro" id="IPR011006">
    <property type="entry name" value="CheY-like_superfamily"/>
</dbReference>
<evidence type="ECO:0000256" key="3">
    <source>
        <dbReference type="ARBA" id="ARBA00023125"/>
    </source>
</evidence>
<organism evidence="8 9">
    <name type="scientific">candidate division WOR_3 bacterium SM23_42</name>
    <dbReference type="NCBI Taxonomy" id="1703779"/>
    <lineage>
        <taxon>Bacteria</taxon>
        <taxon>Bacteria division WOR-3</taxon>
    </lineage>
</organism>
<dbReference type="PANTHER" id="PTHR43214">
    <property type="entry name" value="TWO-COMPONENT RESPONSE REGULATOR"/>
    <property type="match status" value="1"/>
</dbReference>
<protein>
    <submittedName>
        <fullName evidence="8">LuxR family transcriptional regulator</fullName>
    </submittedName>
</protein>
<dbReference type="InterPro" id="IPR000792">
    <property type="entry name" value="Tscrpt_reg_LuxR_C"/>
</dbReference>
<sequence>MSIRILLADDHVIFREGMRGLLEKEATMAVIGEASNGKDTVRLAQELHPDVVVMDITMPDLNGIDATRQVKKKAPQTKVLCLSMHSERNFVLAMFKAGAAGYLLKNCAFDELTRAIYAVFSNKMYVSPQITHHVIDDSLSRSLETKVFSTVLTPREREVLQLIAEGKSTKQIADLLHRGVKTVETHRRRIMQKLDIHSVAELTKYAISEGLTSLDT</sequence>
<dbReference type="Proteomes" id="UP000051373">
    <property type="component" value="Unassembled WGS sequence"/>
</dbReference>
<dbReference type="SUPFAM" id="SSF52172">
    <property type="entry name" value="CheY-like"/>
    <property type="match status" value="1"/>
</dbReference>
<dbReference type="PANTHER" id="PTHR43214:SF41">
    <property type="entry name" value="NITRATE_NITRITE RESPONSE REGULATOR PROTEIN NARP"/>
    <property type="match status" value="1"/>
</dbReference>
<dbReference type="Pfam" id="PF00072">
    <property type="entry name" value="Response_reg"/>
    <property type="match status" value="1"/>
</dbReference>
<evidence type="ECO:0000256" key="4">
    <source>
        <dbReference type="ARBA" id="ARBA00023163"/>
    </source>
</evidence>
<dbReference type="GO" id="GO:0003677">
    <property type="term" value="F:DNA binding"/>
    <property type="evidence" value="ECO:0007669"/>
    <property type="project" value="UniProtKB-KW"/>
</dbReference>
<dbReference type="EMBL" id="LJUJ01000041">
    <property type="protein sequence ID" value="KPK62356.1"/>
    <property type="molecule type" value="Genomic_DNA"/>
</dbReference>
<dbReference type="AlphaFoldDB" id="A0A0S8FQY7"/>
<dbReference type="CDD" id="cd06170">
    <property type="entry name" value="LuxR_C_like"/>
    <property type="match status" value="1"/>
</dbReference>
<evidence type="ECO:0000256" key="5">
    <source>
        <dbReference type="PROSITE-ProRule" id="PRU00169"/>
    </source>
</evidence>
<dbReference type="PROSITE" id="PS00622">
    <property type="entry name" value="HTH_LUXR_1"/>
    <property type="match status" value="1"/>
</dbReference>
<dbReference type="InterPro" id="IPR016032">
    <property type="entry name" value="Sig_transdc_resp-reg_C-effctor"/>
</dbReference>